<dbReference type="PIRSF" id="PIRSF015582">
    <property type="entry name" value="Cit_lyase_B"/>
    <property type="match status" value="1"/>
</dbReference>
<organism evidence="5 6">
    <name type="scientific">Cupriavidus basilensis</name>
    <dbReference type="NCBI Taxonomy" id="68895"/>
    <lineage>
        <taxon>Bacteria</taxon>
        <taxon>Pseudomonadati</taxon>
        <taxon>Pseudomonadota</taxon>
        <taxon>Betaproteobacteria</taxon>
        <taxon>Burkholderiales</taxon>
        <taxon>Burkholderiaceae</taxon>
        <taxon>Cupriavidus</taxon>
    </lineage>
</organism>
<sequence length="306" mass="32661">MSAHPRTMTRRPAELRRSWLFVPGLDPVRQQAALESGPDVLVADLEEFTCPADRPAARARIVALMAQCWARGIVGAVRINKLDGDGLDDLRGVLPGGPAAVFLPHTETAAQIQVLDQEITALERELGLPHGQTEIVPTLESARGVVAAVSILSASTRVSACLLAAEDLSADLDAVRGPDGIELQHLRARFLVDCVAVGCVPIDCPCNYQDPAVLAADLAWARRIGLKAKCTVFPPQVVDIHAALTPSAQQVVRAQDIVRGYEAARDGKPTAGPRIDPPDYNTARRLLSRHAKFAQWALGGSGKAHG</sequence>
<dbReference type="EMBL" id="JARJLM010000324">
    <property type="protein sequence ID" value="MDF3835078.1"/>
    <property type="molecule type" value="Genomic_DNA"/>
</dbReference>
<dbReference type="Proteomes" id="UP001216674">
    <property type="component" value="Unassembled WGS sequence"/>
</dbReference>
<comment type="cofactor">
    <cofactor evidence="1">
        <name>Mg(2+)</name>
        <dbReference type="ChEBI" id="CHEBI:18420"/>
    </cofactor>
</comment>
<proteinExistence type="predicted"/>
<keyword evidence="3" id="KW-0460">Magnesium</keyword>
<evidence type="ECO:0000259" key="4">
    <source>
        <dbReference type="Pfam" id="PF03328"/>
    </source>
</evidence>
<dbReference type="GO" id="GO:0016829">
    <property type="term" value="F:lyase activity"/>
    <property type="evidence" value="ECO:0007669"/>
    <property type="project" value="UniProtKB-KW"/>
</dbReference>
<evidence type="ECO:0000313" key="5">
    <source>
        <dbReference type="EMBL" id="MDF3835078.1"/>
    </source>
</evidence>
<dbReference type="InterPro" id="IPR015813">
    <property type="entry name" value="Pyrv/PenolPyrv_kinase-like_dom"/>
</dbReference>
<dbReference type="SUPFAM" id="SSF51621">
    <property type="entry name" value="Phosphoenolpyruvate/pyruvate domain"/>
    <property type="match status" value="1"/>
</dbReference>
<keyword evidence="5" id="KW-0456">Lyase</keyword>
<dbReference type="InterPro" id="IPR040442">
    <property type="entry name" value="Pyrv_kinase-like_dom_sf"/>
</dbReference>
<evidence type="ECO:0000313" key="6">
    <source>
        <dbReference type="Proteomes" id="UP001216674"/>
    </source>
</evidence>
<evidence type="ECO:0000256" key="3">
    <source>
        <dbReference type="ARBA" id="ARBA00022842"/>
    </source>
</evidence>
<dbReference type="PANTHER" id="PTHR32308:SF0">
    <property type="entry name" value="HPCH_HPAI ALDOLASE_CITRATE LYASE DOMAIN-CONTAINING PROTEIN"/>
    <property type="match status" value="1"/>
</dbReference>
<keyword evidence="6" id="KW-1185">Reference proteome</keyword>
<feature type="domain" description="HpcH/HpaI aldolase/citrate lyase" evidence="4">
    <location>
        <begin position="17"/>
        <end position="203"/>
    </location>
</feature>
<evidence type="ECO:0000256" key="2">
    <source>
        <dbReference type="ARBA" id="ARBA00022723"/>
    </source>
</evidence>
<accession>A0ABT6ARR0</accession>
<dbReference type="InterPro" id="IPR011206">
    <property type="entry name" value="Citrate_lyase_beta/mcl1/mcl2"/>
</dbReference>
<reference evidence="5 6" key="1">
    <citation type="submission" date="2023-03" db="EMBL/GenBank/DDBJ databases">
        <title>Draft assemblies of triclosan tolerant bacteria isolated from returned activated sludge.</title>
        <authorList>
            <person name="Van Hamelsveld S."/>
        </authorList>
    </citation>
    <scope>NUCLEOTIDE SEQUENCE [LARGE SCALE GENOMIC DNA]</scope>
    <source>
        <strain evidence="5 6">GW210010_S58</strain>
    </source>
</reference>
<dbReference type="RefSeq" id="WP_276265961.1">
    <property type="nucleotide sequence ID" value="NZ_JARJLM010000324.1"/>
</dbReference>
<dbReference type="InterPro" id="IPR005000">
    <property type="entry name" value="Aldolase/citrate-lyase_domain"/>
</dbReference>
<comment type="caution">
    <text evidence="5">The sequence shown here is derived from an EMBL/GenBank/DDBJ whole genome shotgun (WGS) entry which is preliminary data.</text>
</comment>
<gene>
    <name evidence="5" type="ORF">P3W85_19245</name>
</gene>
<name>A0ABT6ARR0_9BURK</name>
<dbReference type="Gene3D" id="3.20.20.60">
    <property type="entry name" value="Phosphoenolpyruvate-binding domains"/>
    <property type="match status" value="1"/>
</dbReference>
<protein>
    <submittedName>
        <fullName evidence="5">CoA ester lyase</fullName>
    </submittedName>
</protein>
<dbReference type="Pfam" id="PF03328">
    <property type="entry name" value="HpcH_HpaI"/>
    <property type="match status" value="1"/>
</dbReference>
<dbReference type="PANTHER" id="PTHR32308">
    <property type="entry name" value="LYASE BETA SUBUNIT, PUTATIVE (AFU_ORTHOLOGUE AFUA_4G13030)-RELATED"/>
    <property type="match status" value="1"/>
</dbReference>
<evidence type="ECO:0000256" key="1">
    <source>
        <dbReference type="ARBA" id="ARBA00001946"/>
    </source>
</evidence>
<keyword evidence="2" id="KW-0479">Metal-binding</keyword>